<sequence length="210" mass="22766">MFLGNLHQSNIIILLRLFFGAVGVGFAVINETQYALVSLIISAIIGIFTFRLGATYEQDEAQVSFALELDVLADMIVYGLLPAVLLVQLTFQSVWGVFIMALYLLAVAIRLAHFNRSEQFLGEMPDNAYKGLPLQASAVVLPLISLLGYTMSLTIFQYIFALVVVALAGGYIITYPIPKIPNKYILPLAGVGILAIVLLIVLGSLITASV</sequence>
<comment type="caution">
    <text evidence="3">The sequence shown here is derived from an EMBL/GenBank/DDBJ whole genome shotgun (WGS) entry which is preliminary data.</text>
</comment>
<gene>
    <name evidence="4" type="ORF">GF867_11475</name>
    <name evidence="3" type="ORF">GIY09_05265</name>
    <name evidence="2" type="ORF">GIY11_12070</name>
</gene>
<protein>
    <recommendedName>
        <fullName evidence="8">CDP-diacylglycerol--serine O-phosphatidyltransferase</fullName>
    </recommendedName>
</protein>
<evidence type="ECO:0000313" key="5">
    <source>
        <dbReference type="Proteomes" id="UP000430975"/>
    </source>
</evidence>
<feature type="transmembrane region" description="Helical" evidence="1">
    <location>
        <begin position="65"/>
        <end position="87"/>
    </location>
</feature>
<evidence type="ECO:0000313" key="4">
    <source>
        <dbReference type="EMBL" id="MRJ48185.1"/>
    </source>
</evidence>
<keyword evidence="5" id="KW-1185">Reference proteome</keyword>
<dbReference type="EMBL" id="WJQR01000020">
    <property type="protein sequence ID" value="MRI82740.1"/>
    <property type="molecule type" value="Genomic_DNA"/>
</dbReference>
<name>A0A6I2GF28_9LACT</name>
<evidence type="ECO:0000256" key="1">
    <source>
        <dbReference type="SAM" id="Phobius"/>
    </source>
</evidence>
<dbReference type="EMBL" id="WJQT01000022">
    <property type="protein sequence ID" value="MRJ48185.1"/>
    <property type="molecule type" value="Genomic_DNA"/>
</dbReference>
<reference evidence="5 7" key="2">
    <citation type="submission" date="2019-11" db="EMBL/GenBank/DDBJ databases">
        <title>Characterisation of Fundicoccus ignavus gen. nov. sp. nov., a novel genus of the family Aerococcaceae isolated from bulk tank milk.</title>
        <authorList>
            <person name="Siebert A."/>
            <person name="Huptas C."/>
            <person name="Wenning M."/>
            <person name="Scherer S."/>
            <person name="Doll E.V."/>
        </authorList>
    </citation>
    <scope>NUCLEOTIDE SEQUENCE [LARGE SCALE GENOMIC DNA]</scope>
    <source>
        <strain evidence="2 7">DSM 109653</strain>
        <strain evidence="3 5">WS4759</strain>
    </source>
</reference>
<organism evidence="3 5">
    <name type="scientific">Fundicoccus ignavus</name>
    <dbReference type="NCBI Taxonomy" id="2664442"/>
    <lineage>
        <taxon>Bacteria</taxon>
        <taxon>Bacillati</taxon>
        <taxon>Bacillota</taxon>
        <taxon>Bacilli</taxon>
        <taxon>Lactobacillales</taxon>
        <taxon>Aerococcaceae</taxon>
        <taxon>Fundicoccus</taxon>
    </lineage>
</organism>
<dbReference type="AlphaFoldDB" id="A0A6I2GF28"/>
<evidence type="ECO:0000313" key="2">
    <source>
        <dbReference type="EMBL" id="MRI82740.1"/>
    </source>
</evidence>
<feature type="transmembrane region" description="Helical" evidence="1">
    <location>
        <begin position="12"/>
        <end position="29"/>
    </location>
</feature>
<proteinExistence type="predicted"/>
<evidence type="ECO:0000313" key="6">
    <source>
        <dbReference type="Proteomes" id="UP000440066"/>
    </source>
</evidence>
<accession>A0A6I2GF28</accession>
<feature type="transmembrane region" description="Helical" evidence="1">
    <location>
        <begin position="35"/>
        <end position="53"/>
    </location>
</feature>
<keyword evidence="1" id="KW-0472">Membrane</keyword>
<dbReference type="Proteomes" id="UP000440066">
    <property type="component" value="Unassembled WGS sequence"/>
</dbReference>
<reference evidence="4 6" key="1">
    <citation type="submission" date="2019-11" db="EMBL/GenBank/DDBJ databases">
        <title>Characterisation of Fundicoccus ignavus gen. nov. sp. nov., a novel genus of the family Aerococcaceae from bulk tank milk.</title>
        <authorList>
            <person name="Siebert A."/>
            <person name="Huptas C."/>
            <person name="Wenning M."/>
            <person name="Scherer S."/>
            <person name="Doll E.V."/>
        </authorList>
    </citation>
    <scope>NUCLEOTIDE SEQUENCE [LARGE SCALE GENOMIC DNA]</scope>
    <source>
        <strain evidence="4 6">DSM 109652</strain>
    </source>
</reference>
<keyword evidence="1" id="KW-0812">Transmembrane</keyword>
<dbReference type="EMBL" id="WJQS01000003">
    <property type="protein sequence ID" value="MRI85284.1"/>
    <property type="molecule type" value="Genomic_DNA"/>
</dbReference>
<dbReference type="RefSeq" id="WP_153833242.1">
    <property type="nucleotide sequence ID" value="NZ_WJQR01000020.1"/>
</dbReference>
<feature type="transmembrane region" description="Helical" evidence="1">
    <location>
        <begin position="93"/>
        <end position="112"/>
    </location>
</feature>
<keyword evidence="1" id="KW-1133">Transmembrane helix</keyword>
<feature type="transmembrane region" description="Helical" evidence="1">
    <location>
        <begin position="155"/>
        <end position="173"/>
    </location>
</feature>
<evidence type="ECO:0000313" key="3">
    <source>
        <dbReference type="EMBL" id="MRI85284.1"/>
    </source>
</evidence>
<dbReference type="Proteomes" id="UP000469870">
    <property type="component" value="Unassembled WGS sequence"/>
</dbReference>
<dbReference type="Proteomes" id="UP000430975">
    <property type="component" value="Unassembled WGS sequence"/>
</dbReference>
<evidence type="ECO:0008006" key="8">
    <source>
        <dbReference type="Google" id="ProtNLM"/>
    </source>
</evidence>
<feature type="transmembrane region" description="Helical" evidence="1">
    <location>
        <begin position="185"/>
        <end position="206"/>
    </location>
</feature>
<evidence type="ECO:0000313" key="7">
    <source>
        <dbReference type="Proteomes" id="UP000469870"/>
    </source>
</evidence>